<comment type="caution">
    <text evidence="2">The sequence shown here is derived from an EMBL/GenBank/DDBJ whole genome shotgun (WGS) entry which is preliminary data.</text>
</comment>
<evidence type="ECO:0000256" key="1">
    <source>
        <dbReference type="SAM" id="MobiDB-lite"/>
    </source>
</evidence>
<gene>
    <name evidence="2" type="ORF">LCGC14_0430400</name>
</gene>
<sequence>MALTDPINFAQALAEPERLQVAPPEIPGRPVDVEIREREIPGQLFSATKAWELRDRLVSGERDLNNPVNDNNFALPPSLEVKPTSDQVDMEVEESNEDRDEIGVDRIEESLFRQFRDPGLSRDLIVRFLDAMGLENEFHEDLRTL</sequence>
<reference evidence="2" key="1">
    <citation type="journal article" date="2015" name="Nature">
        <title>Complex archaea that bridge the gap between prokaryotes and eukaryotes.</title>
        <authorList>
            <person name="Spang A."/>
            <person name="Saw J.H."/>
            <person name="Jorgensen S.L."/>
            <person name="Zaremba-Niedzwiedzka K."/>
            <person name="Martijn J."/>
            <person name="Lind A.E."/>
            <person name="van Eijk R."/>
            <person name="Schleper C."/>
            <person name="Guy L."/>
            <person name="Ettema T.J."/>
        </authorList>
    </citation>
    <scope>NUCLEOTIDE SEQUENCE</scope>
</reference>
<organism evidence="2">
    <name type="scientific">marine sediment metagenome</name>
    <dbReference type="NCBI Taxonomy" id="412755"/>
    <lineage>
        <taxon>unclassified sequences</taxon>
        <taxon>metagenomes</taxon>
        <taxon>ecological metagenomes</taxon>
    </lineage>
</organism>
<dbReference type="EMBL" id="LAZR01000402">
    <property type="protein sequence ID" value="KKN70462.1"/>
    <property type="molecule type" value="Genomic_DNA"/>
</dbReference>
<evidence type="ECO:0000313" key="2">
    <source>
        <dbReference type="EMBL" id="KKN70462.1"/>
    </source>
</evidence>
<name>A0A0F9T6C3_9ZZZZ</name>
<feature type="region of interest" description="Disordered" evidence="1">
    <location>
        <begin position="61"/>
        <end position="86"/>
    </location>
</feature>
<proteinExistence type="predicted"/>
<dbReference type="AlphaFoldDB" id="A0A0F9T6C3"/>
<protein>
    <submittedName>
        <fullName evidence="2">Uncharacterized protein</fullName>
    </submittedName>
</protein>
<accession>A0A0F9T6C3</accession>